<accession>Q0UCY7</accession>
<dbReference type="KEGG" id="pno:SNOG_10377"/>
<protein>
    <submittedName>
        <fullName evidence="2">Uncharacterized protein</fullName>
    </submittedName>
</protein>
<organism evidence="2 3">
    <name type="scientific">Phaeosphaeria nodorum (strain SN15 / ATCC MYA-4574 / FGSC 10173)</name>
    <name type="common">Glume blotch fungus</name>
    <name type="synonym">Parastagonospora nodorum</name>
    <dbReference type="NCBI Taxonomy" id="321614"/>
    <lineage>
        <taxon>Eukaryota</taxon>
        <taxon>Fungi</taxon>
        <taxon>Dikarya</taxon>
        <taxon>Ascomycota</taxon>
        <taxon>Pezizomycotina</taxon>
        <taxon>Dothideomycetes</taxon>
        <taxon>Pleosporomycetidae</taxon>
        <taxon>Pleosporales</taxon>
        <taxon>Pleosporineae</taxon>
        <taxon>Phaeosphaeriaceae</taxon>
        <taxon>Parastagonospora</taxon>
    </lineage>
</organism>
<evidence type="ECO:0000256" key="1">
    <source>
        <dbReference type="SAM" id="MobiDB-lite"/>
    </source>
</evidence>
<dbReference type="GeneID" id="5977556"/>
<feature type="region of interest" description="Disordered" evidence="1">
    <location>
        <begin position="55"/>
        <end position="76"/>
    </location>
</feature>
<evidence type="ECO:0000313" key="3">
    <source>
        <dbReference type="Proteomes" id="UP000001055"/>
    </source>
</evidence>
<proteinExistence type="predicted"/>
<evidence type="ECO:0000313" key="2">
    <source>
        <dbReference type="EMBL" id="EAT81771.1"/>
    </source>
</evidence>
<dbReference type="HOGENOM" id="CLU_2655307_0_0_1"/>
<gene>
    <name evidence="2" type="ORF">SNOG_10377</name>
</gene>
<name>Q0UCY7_PHANO</name>
<dbReference type="EMBL" id="CH445341">
    <property type="protein sequence ID" value="EAT81771.1"/>
    <property type="molecule type" value="Genomic_DNA"/>
</dbReference>
<sequence>MNRVPEQDARYTVEREAREFQLSDQHMISGNCVDAFLRENPHRSHHSAIFAHLPANAKSPATRRLSNFRKKEKDEP</sequence>
<dbReference type="InParanoid" id="Q0UCY7"/>
<dbReference type="Proteomes" id="UP000001055">
    <property type="component" value="Unassembled WGS sequence"/>
</dbReference>
<dbReference type="AlphaFoldDB" id="Q0UCY7"/>
<dbReference type="RefSeq" id="XP_001800650.1">
    <property type="nucleotide sequence ID" value="XM_001800598.1"/>
</dbReference>
<reference evidence="3" key="1">
    <citation type="journal article" date="2007" name="Plant Cell">
        <title>Dothideomycete-plant interactions illuminated by genome sequencing and EST analysis of the wheat pathogen Stagonospora nodorum.</title>
        <authorList>
            <person name="Hane J.K."/>
            <person name="Lowe R.G."/>
            <person name="Solomon P.S."/>
            <person name="Tan K.C."/>
            <person name="Schoch C.L."/>
            <person name="Spatafora J.W."/>
            <person name="Crous P.W."/>
            <person name="Kodira C."/>
            <person name="Birren B.W."/>
            <person name="Galagan J.E."/>
            <person name="Torriani S.F."/>
            <person name="McDonald B.A."/>
            <person name="Oliver R.P."/>
        </authorList>
    </citation>
    <scope>NUCLEOTIDE SEQUENCE [LARGE SCALE GENOMIC DNA]</scope>
    <source>
        <strain evidence="3">SN15 / ATCC MYA-4574 / FGSC 10173</strain>
    </source>
</reference>